<sequence>MADPSFDVAVARRKATGVRTGVLLVDPGGPGDSGVDFALRKGYFSPRIEASFDIVGFDPRGVSRSNAVTCSPEVLARKPSAYPRDQAEFDTLAAYNRELRADCGERTGPLYDHLDTLSTVMDMDAIRRALGEPRISYFGHSYGSLFGEQYAELFGDRVRAMVVTGTVDHGRSGTQFLTDVAAEAAEISRKMGKPVKLSWSRTDDFRQGRTHPMCVSRIRATHLLGQVLTFEQRHASSETSFSHGLGEMITATAARLPIAGNLSFAESIFLLTQSVPYNFGVVTQLLNEIPLKFNTGSMRNIYSPNVVTALELVVDQLAKKMGKDPIAFRREFLRDERLRAVLDKVDRGLLRLDQQIQVPADIVIPDGDGIIKLDRAYPSAFTLGHVLALLLTISDDTCVRLCGSVCPSAELNQILRDKGFPKTQVDPVANPNRFFLGKTTPKEMHDIFQGLVQGRLLSATSTDFLFNILRSQVAFTDGIRRVMSSFDRARVATKAGWLHDGRNEAGIMFDKNGKPVLTYSLFADGQG</sequence>
<feature type="domain" description="AB hydrolase-1" evidence="1">
    <location>
        <begin position="22"/>
        <end position="172"/>
    </location>
</feature>
<dbReference type="Gene3D" id="3.40.50.1820">
    <property type="entry name" value="alpha/beta hydrolase"/>
    <property type="match status" value="1"/>
</dbReference>
<dbReference type="InterPro" id="IPR000073">
    <property type="entry name" value="AB_hydrolase_1"/>
</dbReference>
<evidence type="ECO:0000313" key="3">
    <source>
        <dbReference type="EMBL" id="MFD1047043.1"/>
    </source>
</evidence>
<dbReference type="EMBL" id="JBHTIS010000906">
    <property type="protein sequence ID" value="MFD1047043.1"/>
    <property type="molecule type" value="Genomic_DNA"/>
</dbReference>
<dbReference type="Pfam" id="PF13354">
    <property type="entry name" value="Beta-lactamase2"/>
    <property type="match status" value="1"/>
</dbReference>
<dbReference type="InterPro" id="IPR052516">
    <property type="entry name" value="N-heterocyclic_Hydroxylase"/>
</dbReference>
<proteinExistence type="predicted"/>
<dbReference type="SUPFAM" id="SSF56003">
    <property type="entry name" value="Molybdenum cofactor-binding domain"/>
    <property type="match status" value="1"/>
</dbReference>
<dbReference type="InterPro" id="IPR037165">
    <property type="entry name" value="AldOxase/xan_DH_Mopterin-bd_sf"/>
</dbReference>
<dbReference type="InterPro" id="IPR029058">
    <property type="entry name" value="AB_hydrolase_fold"/>
</dbReference>
<dbReference type="InterPro" id="IPR045155">
    <property type="entry name" value="Beta-lactam_cat"/>
</dbReference>
<dbReference type="PANTHER" id="PTHR47495:SF1">
    <property type="entry name" value="BLL3820 PROTEIN"/>
    <property type="match status" value="1"/>
</dbReference>
<evidence type="ECO:0000259" key="1">
    <source>
        <dbReference type="Pfam" id="PF00561"/>
    </source>
</evidence>
<dbReference type="SUPFAM" id="SSF56601">
    <property type="entry name" value="beta-lactamase/transpeptidase-like"/>
    <property type="match status" value="1"/>
</dbReference>
<comment type="caution">
    <text evidence="3">The sequence shown here is derived from an EMBL/GenBank/DDBJ whole genome shotgun (WGS) entry which is preliminary data.</text>
</comment>
<dbReference type="Pfam" id="PF00561">
    <property type="entry name" value="Abhydrolase_1"/>
    <property type="match status" value="1"/>
</dbReference>
<dbReference type="GO" id="GO:0016787">
    <property type="term" value="F:hydrolase activity"/>
    <property type="evidence" value="ECO:0007669"/>
    <property type="project" value="UniProtKB-KW"/>
</dbReference>
<evidence type="ECO:0000259" key="2">
    <source>
        <dbReference type="Pfam" id="PF13354"/>
    </source>
</evidence>
<organism evidence="3 4">
    <name type="scientific">Kibdelosporangium lantanae</name>
    <dbReference type="NCBI Taxonomy" id="1497396"/>
    <lineage>
        <taxon>Bacteria</taxon>
        <taxon>Bacillati</taxon>
        <taxon>Actinomycetota</taxon>
        <taxon>Actinomycetes</taxon>
        <taxon>Pseudonocardiales</taxon>
        <taxon>Pseudonocardiaceae</taxon>
        <taxon>Kibdelosporangium</taxon>
    </lineage>
</organism>
<dbReference type="SUPFAM" id="SSF53474">
    <property type="entry name" value="alpha/beta-Hydrolases"/>
    <property type="match status" value="1"/>
</dbReference>
<keyword evidence="3" id="KW-0378">Hydrolase</keyword>
<keyword evidence="4" id="KW-1185">Reference proteome</keyword>
<dbReference type="Gene3D" id="3.30.365.10">
    <property type="entry name" value="Aldehyde oxidase/xanthine dehydrogenase, molybdopterin binding domain"/>
    <property type="match status" value="1"/>
</dbReference>
<reference evidence="4" key="1">
    <citation type="journal article" date="2019" name="Int. J. Syst. Evol. Microbiol.">
        <title>The Global Catalogue of Microorganisms (GCM) 10K type strain sequencing project: providing services to taxonomists for standard genome sequencing and annotation.</title>
        <authorList>
            <consortium name="The Broad Institute Genomics Platform"/>
            <consortium name="The Broad Institute Genome Sequencing Center for Infectious Disease"/>
            <person name="Wu L."/>
            <person name="Ma J."/>
        </authorList>
    </citation>
    <scope>NUCLEOTIDE SEQUENCE [LARGE SCALE GENOMIC DNA]</scope>
    <source>
        <strain evidence="4">JCM 31486</strain>
    </source>
</reference>
<feature type="domain" description="Beta-lactamase class A catalytic" evidence="2">
    <location>
        <begin position="340"/>
        <end position="517"/>
    </location>
</feature>
<gene>
    <name evidence="3" type="ORF">ACFQ1S_16560</name>
</gene>
<protein>
    <submittedName>
        <fullName evidence="3">Alpha/beta fold hydrolase</fullName>
    </submittedName>
</protein>
<feature type="non-terminal residue" evidence="3">
    <location>
        <position position="527"/>
    </location>
</feature>
<name>A0ABW3M8Y7_9PSEU</name>
<dbReference type="Proteomes" id="UP001597045">
    <property type="component" value="Unassembled WGS sequence"/>
</dbReference>
<evidence type="ECO:0000313" key="4">
    <source>
        <dbReference type="Proteomes" id="UP001597045"/>
    </source>
</evidence>
<accession>A0ABW3M8Y7</accession>
<dbReference type="InterPro" id="IPR012338">
    <property type="entry name" value="Beta-lactam/transpept-like"/>
</dbReference>
<dbReference type="PANTHER" id="PTHR47495">
    <property type="entry name" value="ALDEHYDE DEHYDROGENASE"/>
    <property type="match status" value="1"/>
</dbReference>
<dbReference type="Gene3D" id="3.40.710.10">
    <property type="entry name" value="DD-peptidase/beta-lactamase superfamily"/>
    <property type="match status" value="1"/>
</dbReference>